<keyword evidence="4" id="KW-1185">Reference proteome</keyword>
<dbReference type="InterPro" id="IPR025110">
    <property type="entry name" value="AMP-bd_C"/>
</dbReference>
<dbReference type="AlphaFoldDB" id="A0A8J7KZP6"/>
<dbReference type="Gene3D" id="3.30.300.30">
    <property type="match status" value="1"/>
</dbReference>
<dbReference type="RefSeq" id="WP_233472979.1">
    <property type="nucleotide sequence ID" value="NZ_BONS01000013.1"/>
</dbReference>
<dbReference type="InterPro" id="IPR000873">
    <property type="entry name" value="AMP-dep_synth/lig_dom"/>
</dbReference>
<comment type="caution">
    <text evidence="3">The sequence shown here is derived from an EMBL/GenBank/DDBJ whole genome shotgun (WGS) entry which is preliminary data.</text>
</comment>
<dbReference type="InterPro" id="IPR050237">
    <property type="entry name" value="ATP-dep_AMP-bd_enzyme"/>
</dbReference>
<dbReference type="PANTHER" id="PTHR43767">
    <property type="entry name" value="LONG-CHAIN-FATTY-ACID--COA LIGASE"/>
    <property type="match status" value="1"/>
</dbReference>
<feature type="domain" description="AMP-binding enzyme C-terminal" evidence="2">
    <location>
        <begin position="415"/>
        <end position="489"/>
    </location>
</feature>
<sequence length="507" mass="54627">MLDLFARYGEAEAIVDERRRISYTDLRAEILTMAATLHHHGMRPGLAVGILAGNPAETIVLQFAVHLLGGRTAWVAPNAPATFRDQFLTIARVDAFVYETNAYVDFALDMARSAAPLPVFCLGGGGLGPDLGAGDRIDRIEDLPFTAADVATEPEALFQTGGTTGQPKLVHHRQRFFVTALRFAEQYLEAGEHPMKHLAMSGYWHVSAQMPGHMCLFTGGSFHMQDGFDIAVFFDTIAAERITDTLIPPPLFGYILDHQVLEKADCSSLLRVNIGGSSIAPTRLAQAIRRLGPVLRPAYGMSEAPIITAYQNIPDDPAVLASVGQPYGDLSLEIRDPDGAPVPTGGTGEVWVTGGVMMDGYWGQPELTAETLVDGWLRTGDVGYLDQHGNLFLVDRVKDMILTGWGSSNVFARPIEDALATHPDVRAAAVVGVPSDRYGEAVHAFVVRAPGSTVTADDLRAVVVDRLNELWSPAGVDFVDALPLTGASKVDKKALRERYVADLAAAS</sequence>
<dbReference type="EMBL" id="JADOUF010000001">
    <property type="protein sequence ID" value="MBG6141437.1"/>
    <property type="molecule type" value="Genomic_DNA"/>
</dbReference>
<gene>
    <name evidence="3" type="ORF">IW245_007631</name>
</gene>
<proteinExistence type="predicted"/>
<evidence type="ECO:0000259" key="2">
    <source>
        <dbReference type="Pfam" id="PF13193"/>
    </source>
</evidence>
<dbReference type="InterPro" id="IPR045851">
    <property type="entry name" value="AMP-bd_C_sf"/>
</dbReference>
<dbReference type="PROSITE" id="PS00455">
    <property type="entry name" value="AMP_BINDING"/>
    <property type="match status" value="1"/>
</dbReference>
<dbReference type="Pfam" id="PF00501">
    <property type="entry name" value="AMP-binding"/>
    <property type="match status" value="1"/>
</dbReference>
<evidence type="ECO:0000313" key="4">
    <source>
        <dbReference type="Proteomes" id="UP000622552"/>
    </source>
</evidence>
<organism evidence="3 4">
    <name type="scientific">Longispora fulva</name>
    <dbReference type="NCBI Taxonomy" id="619741"/>
    <lineage>
        <taxon>Bacteria</taxon>
        <taxon>Bacillati</taxon>
        <taxon>Actinomycetota</taxon>
        <taxon>Actinomycetes</taxon>
        <taxon>Micromonosporales</taxon>
        <taxon>Micromonosporaceae</taxon>
        <taxon>Longispora</taxon>
    </lineage>
</organism>
<dbReference type="SUPFAM" id="SSF56801">
    <property type="entry name" value="Acetyl-CoA synthetase-like"/>
    <property type="match status" value="1"/>
</dbReference>
<dbReference type="InterPro" id="IPR020845">
    <property type="entry name" value="AMP-binding_CS"/>
</dbReference>
<accession>A0A8J7KZP6</accession>
<dbReference type="GO" id="GO:0016877">
    <property type="term" value="F:ligase activity, forming carbon-sulfur bonds"/>
    <property type="evidence" value="ECO:0007669"/>
    <property type="project" value="UniProtKB-ARBA"/>
</dbReference>
<evidence type="ECO:0000259" key="1">
    <source>
        <dbReference type="Pfam" id="PF00501"/>
    </source>
</evidence>
<dbReference type="Pfam" id="PF13193">
    <property type="entry name" value="AMP-binding_C"/>
    <property type="match status" value="1"/>
</dbReference>
<reference evidence="3" key="1">
    <citation type="submission" date="2020-11" db="EMBL/GenBank/DDBJ databases">
        <title>Sequencing the genomes of 1000 actinobacteria strains.</title>
        <authorList>
            <person name="Klenk H.-P."/>
        </authorList>
    </citation>
    <scope>NUCLEOTIDE SEQUENCE</scope>
    <source>
        <strain evidence="3">DSM 45356</strain>
    </source>
</reference>
<feature type="domain" description="AMP-dependent synthetase/ligase" evidence="1">
    <location>
        <begin position="6"/>
        <end position="362"/>
    </location>
</feature>
<dbReference type="PANTHER" id="PTHR43767:SF7">
    <property type="entry name" value="MEDIUM_LONG-CHAIN-FATTY-ACID--COA LIGASE FADD8"/>
    <property type="match status" value="1"/>
</dbReference>
<dbReference type="InterPro" id="IPR042099">
    <property type="entry name" value="ANL_N_sf"/>
</dbReference>
<keyword evidence="3" id="KW-0436">Ligase</keyword>
<dbReference type="Gene3D" id="3.40.50.12780">
    <property type="entry name" value="N-terminal domain of ligase-like"/>
    <property type="match status" value="1"/>
</dbReference>
<evidence type="ECO:0000313" key="3">
    <source>
        <dbReference type="EMBL" id="MBG6141437.1"/>
    </source>
</evidence>
<name>A0A8J7KZP6_9ACTN</name>
<protein>
    <submittedName>
        <fullName evidence="3">Acyl-CoA synthetase (AMP-forming)/AMP-acid ligase II</fullName>
    </submittedName>
</protein>
<dbReference type="Proteomes" id="UP000622552">
    <property type="component" value="Unassembled WGS sequence"/>
</dbReference>